<evidence type="ECO:0008006" key="3">
    <source>
        <dbReference type="Google" id="ProtNLM"/>
    </source>
</evidence>
<dbReference type="EMBL" id="CP017708">
    <property type="protein sequence ID" value="AOY82047.1"/>
    <property type="molecule type" value="Genomic_DNA"/>
</dbReference>
<evidence type="ECO:0000313" key="1">
    <source>
        <dbReference type="EMBL" id="AOY82047.1"/>
    </source>
</evidence>
<proteinExistence type="predicted"/>
<name>A0A1D9G337_MOOP1</name>
<organism evidence="1 2">
    <name type="scientific">Moorena producens (strain JHB)</name>
    <dbReference type="NCBI Taxonomy" id="1454205"/>
    <lineage>
        <taxon>Bacteria</taxon>
        <taxon>Bacillati</taxon>
        <taxon>Cyanobacteriota</taxon>
        <taxon>Cyanophyceae</taxon>
        <taxon>Coleofasciculales</taxon>
        <taxon>Coleofasciculaceae</taxon>
        <taxon>Moorena</taxon>
    </lineage>
</organism>
<sequence>MENVNQITLNLPTDLLKTTEELIQTGLVNNLEELVVLALHHEIVKLKQLQHNNQQLPENNNDVDDPIWGLGENPVVGGVSDASTSIDQYLYNY</sequence>
<dbReference type="AlphaFoldDB" id="A0A1D9G337"/>
<reference evidence="2" key="1">
    <citation type="submission" date="2016-10" db="EMBL/GenBank/DDBJ databases">
        <title>Comparative genomics uncovers the prolific and rare metabolic potential of the cyanobacterial genus Moorea.</title>
        <authorList>
            <person name="Leao T."/>
            <person name="Castelao G."/>
            <person name="Korobeynikov A."/>
            <person name="Monroe E.A."/>
            <person name="Podell S."/>
            <person name="Glukhov E."/>
            <person name="Allen E."/>
            <person name="Gerwick W.H."/>
            <person name="Gerwick L."/>
        </authorList>
    </citation>
    <scope>NUCLEOTIDE SEQUENCE [LARGE SCALE GENOMIC DNA]</scope>
    <source>
        <strain evidence="2">JHB</strain>
    </source>
</reference>
<protein>
    <recommendedName>
        <fullName evidence="3">CopG family transcriptional regulator</fullName>
    </recommendedName>
</protein>
<evidence type="ECO:0000313" key="2">
    <source>
        <dbReference type="Proteomes" id="UP000176944"/>
    </source>
</evidence>
<accession>A0A1D9G337</accession>
<gene>
    <name evidence="1" type="ORF">BJP36_21235</name>
</gene>
<dbReference type="Proteomes" id="UP000176944">
    <property type="component" value="Chromosome"/>
</dbReference>